<reference evidence="3" key="1">
    <citation type="submission" date="2016-09" db="EMBL/GenBank/DDBJ databases">
        <authorList>
            <person name="Wibberg D."/>
        </authorList>
    </citation>
    <scope>NUCLEOTIDE SEQUENCE [LARGE SCALE GENOMIC DNA]</scope>
</reference>
<dbReference type="EMBL" id="FMJB01000064">
    <property type="protein sequence ID" value="SCM69185.1"/>
    <property type="molecule type" value="Genomic_DNA"/>
</dbReference>
<evidence type="ECO:0000256" key="1">
    <source>
        <dbReference type="SAM" id="Phobius"/>
    </source>
</evidence>
<feature type="transmembrane region" description="Helical" evidence="1">
    <location>
        <begin position="13"/>
        <end position="31"/>
    </location>
</feature>
<organism evidence="2 3">
    <name type="scientific">Donghicola eburneus</name>
    <dbReference type="NCBI Taxonomy" id="393278"/>
    <lineage>
        <taxon>Bacteria</taxon>
        <taxon>Pseudomonadati</taxon>
        <taxon>Pseudomonadota</taxon>
        <taxon>Alphaproteobacteria</taxon>
        <taxon>Rhodobacterales</taxon>
        <taxon>Roseobacteraceae</taxon>
        <taxon>Donghicola</taxon>
    </lineage>
</organism>
<evidence type="ECO:0000313" key="2">
    <source>
        <dbReference type="EMBL" id="SCM69185.1"/>
    </source>
</evidence>
<keyword evidence="1" id="KW-1133">Transmembrane helix</keyword>
<keyword evidence="1" id="KW-0812">Transmembrane</keyword>
<dbReference type="AlphaFoldDB" id="A0A1M4N5E1"/>
<dbReference type="Pfam" id="PF05545">
    <property type="entry name" value="FixQ"/>
    <property type="match status" value="1"/>
</dbReference>
<dbReference type="RefSeq" id="WP_072708508.1">
    <property type="nucleotide sequence ID" value="NZ_FMJB01000064.1"/>
</dbReference>
<keyword evidence="3" id="KW-1185">Reference proteome</keyword>
<evidence type="ECO:0000313" key="3">
    <source>
        <dbReference type="Proteomes" id="UP000184085"/>
    </source>
</evidence>
<dbReference type="InterPro" id="IPR008621">
    <property type="entry name" value="Cbb3-typ_cyt_oxidase_comp"/>
</dbReference>
<keyword evidence="1" id="KW-0472">Membrane</keyword>
<accession>A0A1M4N5E1</accession>
<dbReference type="Proteomes" id="UP000184085">
    <property type="component" value="Unassembled WGS sequence"/>
</dbReference>
<gene>
    <name evidence="2" type="ORF">KARMA_3419</name>
</gene>
<protein>
    <submittedName>
        <fullName evidence="2">Putative membrane protein</fullName>
    </submittedName>
</protein>
<name>A0A1M4N5E1_9RHOB</name>
<proteinExistence type="predicted"/>
<sequence>MDMYTITRQFADSWMLLFLFGFFVSAIVWVFRPGSTKEYRKPAESIFRNEDRPANDHEEART</sequence>
<dbReference type="CDD" id="cd01324">
    <property type="entry name" value="cbb3_Oxidase_CcoQ"/>
    <property type="match status" value="1"/>
</dbReference>